<evidence type="ECO:0000313" key="2">
    <source>
        <dbReference type="Proteomes" id="UP000288351"/>
    </source>
</evidence>
<proteinExistence type="predicted"/>
<gene>
    <name evidence="1" type="ORF">SALB_08228</name>
</gene>
<comment type="caution">
    <text evidence="1">The sequence shown here is derived from an EMBL/GenBank/DDBJ whole genome shotgun (WGS) entry which is preliminary data.</text>
</comment>
<protein>
    <submittedName>
        <fullName evidence="1">Uncharacterized protein</fullName>
    </submittedName>
</protein>
<dbReference type="InterPro" id="IPR014942">
    <property type="entry name" value="AbiEii"/>
</dbReference>
<dbReference type="Pfam" id="PF08843">
    <property type="entry name" value="AbiEii"/>
    <property type="match status" value="1"/>
</dbReference>
<evidence type="ECO:0000313" key="1">
    <source>
        <dbReference type="EMBL" id="GCB95424.1"/>
    </source>
</evidence>
<dbReference type="AlphaFoldDB" id="A0A401RCS1"/>
<name>A0A401RCS1_STRNR</name>
<dbReference type="Proteomes" id="UP000288351">
    <property type="component" value="Unassembled WGS sequence"/>
</dbReference>
<sequence length="107" mass="12357">MLSLDDVIGTKVRALADRGAVRDLIDVHAATRHRTTADLESLGRRHARFEFSLHELRDRLAGAEWWDDQDFADYGLADDQIAILRSWALEWVTDLNTRLHSDDHFED</sequence>
<reference evidence="1 2" key="1">
    <citation type="journal article" date="2019" name="Microbiol. Resour. Announc.">
        <title>Draft Genome Sequence of the Most Traditional epsilon-Poly-l-Lysine Producer, Streptomyces albulus NBRC14147.</title>
        <authorList>
            <person name="Yamanaka K."/>
            <person name="Hamano Y."/>
        </authorList>
    </citation>
    <scope>NUCLEOTIDE SEQUENCE [LARGE SCALE GENOMIC DNA]</scope>
    <source>
        <strain evidence="1 2">NBRC 14147</strain>
    </source>
</reference>
<organism evidence="1 2">
    <name type="scientific">Streptomyces noursei</name>
    <name type="common">Streptomyces albulus</name>
    <dbReference type="NCBI Taxonomy" id="1971"/>
    <lineage>
        <taxon>Bacteria</taxon>
        <taxon>Bacillati</taxon>
        <taxon>Actinomycetota</taxon>
        <taxon>Actinomycetes</taxon>
        <taxon>Kitasatosporales</taxon>
        <taxon>Streptomycetaceae</taxon>
        <taxon>Streptomyces</taxon>
    </lineage>
</organism>
<accession>A0A401RCS1</accession>
<dbReference type="EMBL" id="BHXC01000007">
    <property type="protein sequence ID" value="GCB95424.1"/>
    <property type="molecule type" value="Genomic_DNA"/>
</dbReference>